<reference evidence="2" key="1">
    <citation type="submission" date="2021-01" db="EMBL/GenBank/DDBJ databases">
        <authorList>
            <consortium name="Genoscope - CEA"/>
            <person name="William W."/>
        </authorList>
    </citation>
    <scope>NUCLEOTIDE SEQUENCE</scope>
</reference>
<evidence type="ECO:0000313" key="2">
    <source>
        <dbReference type="EMBL" id="CAD8049816.1"/>
    </source>
</evidence>
<proteinExistence type="predicted"/>
<feature type="signal peptide" evidence="1">
    <location>
        <begin position="1"/>
        <end position="24"/>
    </location>
</feature>
<keyword evidence="1" id="KW-0732">Signal</keyword>
<feature type="chain" id="PRO_5035762922" evidence="1">
    <location>
        <begin position="25"/>
        <end position="117"/>
    </location>
</feature>
<dbReference type="AlphaFoldDB" id="A0A8S1KA45"/>
<name>A0A8S1KA45_9CILI</name>
<evidence type="ECO:0000313" key="3">
    <source>
        <dbReference type="Proteomes" id="UP000692954"/>
    </source>
</evidence>
<evidence type="ECO:0000256" key="1">
    <source>
        <dbReference type="SAM" id="SignalP"/>
    </source>
</evidence>
<organism evidence="2 3">
    <name type="scientific">Paramecium sonneborni</name>
    <dbReference type="NCBI Taxonomy" id="65129"/>
    <lineage>
        <taxon>Eukaryota</taxon>
        <taxon>Sar</taxon>
        <taxon>Alveolata</taxon>
        <taxon>Ciliophora</taxon>
        <taxon>Intramacronucleata</taxon>
        <taxon>Oligohymenophorea</taxon>
        <taxon>Peniculida</taxon>
        <taxon>Parameciidae</taxon>
        <taxon>Paramecium</taxon>
    </lineage>
</organism>
<sequence length="117" mass="13712">MIQSHLQTILLITLFIHAFPKGESLSDKFITKLEKICENQQCLHLPKGFNDNCINWCVSSLCFLNTYEDIPEDGETDHKKNMYFKNCVKNILKDCQTQKIPFDNCRDNLHIDFTKQL</sequence>
<dbReference type="Pfam" id="PF16029">
    <property type="entry name" value="DUF4787"/>
    <property type="match status" value="1"/>
</dbReference>
<dbReference type="InterPro" id="IPR031985">
    <property type="entry name" value="DUF4787"/>
</dbReference>
<dbReference type="Proteomes" id="UP000692954">
    <property type="component" value="Unassembled WGS sequence"/>
</dbReference>
<accession>A0A8S1KA45</accession>
<comment type="caution">
    <text evidence="2">The sequence shown here is derived from an EMBL/GenBank/DDBJ whole genome shotgun (WGS) entry which is preliminary data.</text>
</comment>
<gene>
    <name evidence="2" type="ORF">PSON_ATCC_30995.1.T0040330</name>
</gene>
<protein>
    <submittedName>
        <fullName evidence="2">Uncharacterized protein</fullName>
    </submittedName>
</protein>
<keyword evidence="3" id="KW-1185">Reference proteome</keyword>
<dbReference type="EMBL" id="CAJJDN010000004">
    <property type="protein sequence ID" value="CAD8049816.1"/>
    <property type="molecule type" value="Genomic_DNA"/>
</dbReference>
<dbReference type="OrthoDB" id="282262at2759"/>